<accession>A0A914W2B3</accession>
<organism evidence="1 2">
    <name type="scientific">Plectus sambesii</name>
    <dbReference type="NCBI Taxonomy" id="2011161"/>
    <lineage>
        <taxon>Eukaryota</taxon>
        <taxon>Metazoa</taxon>
        <taxon>Ecdysozoa</taxon>
        <taxon>Nematoda</taxon>
        <taxon>Chromadorea</taxon>
        <taxon>Plectida</taxon>
        <taxon>Plectina</taxon>
        <taxon>Plectoidea</taxon>
        <taxon>Plectidae</taxon>
        <taxon>Plectus</taxon>
    </lineage>
</organism>
<reference evidence="2" key="1">
    <citation type="submission" date="2022-11" db="UniProtKB">
        <authorList>
            <consortium name="WormBaseParasite"/>
        </authorList>
    </citation>
    <scope>IDENTIFICATION</scope>
</reference>
<dbReference type="Proteomes" id="UP000887566">
    <property type="component" value="Unplaced"/>
</dbReference>
<protein>
    <submittedName>
        <fullName evidence="2">Activin types I and II receptor domain-containing protein</fullName>
    </submittedName>
</protein>
<name>A0A914W2B3_9BILA</name>
<dbReference type="AlphaFoldDB" id="A0A914W2B3"/>
<keyword evidence="1" id="KW-1185">Reference proteome</keyword>
<proteinExistence type="predicted"/>
<sequence>MITGSMASQCYQGKRGSTTKVSCPSGWCMKGTPTSGDDAYLCDPVGICALMGEKCQEDSTDKDYKSMCCCDGNLCNSATLHTQHIWLGVISFIVSMMFLA</sequence>
<evidence type="ECO:0000313" key="2">
    <source>
        <dbReference type="WBParaSite" id="PSAMB.scaffold3075size19763.g20188.t1"/>
    </source>
</evidence>
<evidence type="ECO:0000313" key="1">
    <source>
        <dbReference type="Proteomes" id="UP000887566"/>
    </source>
</evidence>
<dbReference type="WBParaSite" id="PSAMB.scaffold3075size19763.g20188.t1">
    <property type="protein sequence ID" value="PSAMB.scaffold3075size19763.g20188.t1"/>
    <property type="gene ID" value="PSAMB.scaffold3075size19763.g20188"/>
</dbReference>